<organism evidence="1 2">
    <name type="scientific">Pseudomonas tructae</name>
    <dbReference type="NCBI Taxonomy" id="2518644"/>
    <lineage>
        <taxon>Bacteria</taxon>
        <taxon>Pseudomonadati</taxon>
        <taxon>Pseudomonadota</taxon>
        <taxon>Gammaproteobacteria</taxon>
        <taxon>Pseudomonadales</taxon>
        <taxon>Pseudomonadaceae</taxon>
        <taxon>Pseudomonas</taxon>
    </lineage>
</organism>
<evidence type="ECO:0000313" key="2">
    <source>
        <dbReference type="Proteomes" id="UP000291130"/>
    </source>
</evidence>
<gene>
    <name evidence="1" type="ORF">EXN22_14155</name>
</gene>
<evidence type="ECO:0000313" key="1">
    <source>
        <dbReference type="EMBL" id="QBF26779.1"/>
    </source>
</evidence>
<dbReference type="Proteomes" id="UP000291130">
    <property type="component" value="Chromosome"/>
</dbReference>
<name>A0A411MJ11_9PSED</name>
<reference evidence="1 2" key="1">
    <citation type="submission" date="2019-02" db="EMBL/GenBank/DDBJ databases">
        <title>Complete genome sequence of Pseudomonas sp. SNU WT1 isolated from rainbow trout.</title>
        <authorList>
            <person name="Oh W.T."/>
            <person name="Park S.C."/>
        </authorList>
    </citation>
    <scope>NUCLEOTIDE SEQUENCE [LARGE SCALE GENOMIC DNA]</scope>
    <source>
        <strain evidence="1 2">SNU WT1</strain>
    </source>
</reference>
<keyword evidence="2" id="KW-1185">Reference proteome</keyword>
<dbReference type="OrthoDB" id="796745at2"/>
<protein>
    <submittedName>
        <fullName evidence="1">Uncharacterized protein</fullName>
    </submittedName>
</protein>
<accession>A0A411MJ11</accession>
<dbReference type="RefSeq" id="WP_130264646.1">
    <property type="nucleotide sequence ID" value="NZ_CP035952.1"/>
</dbReference>
<dbReference type="EMBL" id="CP035952">
    <property type="protein sequence ID" value="QBF26779.1"/>
    <property type="molecule type" value="Genomic_DNA"/>
</dbReference>
<dbReference type="KEGG" id="ptk:EXN22_14155"/>
<sequence>MPKLLKSDLRYEYSWKATEGDNPHLIHEDAKHLSRKEGYEMLTFLNNLGLSSDKMKVEYGEGSDLSKDNRLYVEWMLKEHFKSTSPGRGKVTEWLNANWRELKKSFTALKPELKTTKA</sequence>
<dbReference type="AlphaFoldDB" id="A0A411MJ11"/>
<proteinExistence type="predicted"/>